<comment type="caution">
    <text evidence="7">The sequence shown here is derived from an EMBL/GenBank/DDBJ whole genome shotgun (WGS) entry which is preliminary data.</text>
</comment>
<dbReference type="AlphaFoldDB" id="A0A5M3MH95"/>
<dbReference type="OrthoDB" id="10268103at2759"/>
<evidence type="ECO:0000256" key="4">
    <source>
        <dbReference type="ARBA" id="ARBA00022917"/>
    </source>
</evidence>
<dbReference type="EC" id="2.1.2.9" evidence="2"/>
<dbReference type="GO" id="GO:0005739">
    <property type="term" value="C:mitochondrion"/>
    <property type="evidence" value="ECO:0007669"/>
    <property type="project" value="TreeGrafter"/>
</dbReference>
<feature type="domain" description="Formyl transferase C-terminal" evidence="6">
    <location>
        <begin position="288"/>
        <end position="393"/>
    </location>
</feature>
<dbReference type="Pfam" id="PF00551">
    <property type="entry name" value="Formyl_trans_N"/>
    <property type="match status" value="1"/>
</dbReference>
<reference evidence="8" key="1">
    <citation type="journal article" date="2012" name="Science">
        <title>The Paleozoic origin of enzymatic lignin decomposition reconstructed from 31 fungal genomes.</title>
        <authorList>
            <person name="Floudas D."/>
            <person name="Binder M."/>
            <person name="Riley R."/>
            <person name="Barry K."/>
            <person name="Blanchette R.A."/>
            <person name="Henrissat B."/>
            <person name="Martinez A.T."/>
            <person name="Otillar R."/>
            <person name="Spatafora J.W."/>
            <person name="Yadav J.S."/>
            <person name="Aerts A."/>
            <person name="Benoit I."/>
            <person name="Boyd A."/>
            <person name="Carlson A."/>
            <person name="Copeland A."/>
            <person name="Coutinho P.M."/>
            <person name="de Vries R.P."/>
            <person name="Ferreira P."/>
            <person name="Findley K."/>
            <person name="Foster B."/>
            <person name="Gaskell J."/>
            <person name="Glotzer D."/>
            <person name="Gorecki P."/>
            <person name="Heitman J."/>
            <person name="Hesse C."/>
            <person name="Hori C."/>
            <person name="Igarashi K."/>
            <person name="Jurgens J.A."/>
            <person name="Kallen N."/>
            <person name="Kersten P."/>
            <person name="Kohler A."/>
            <person name="Kuees U."/>
            <person name="Kumar T.K.A."/>
            <person name="Kuo A."/>
            <person name="LaButti K."/>
            <person name="Larrondo L.F."/>
            <person name="Lindquist E."/>
            <person name="Ling A."/>
            <person name="Lombard V."/>
            <person name="Lucas S."/>
            <person name="Lundell T."/>
            <person name="Martin R."/>
            <person name="McLaughlin D.J."/>
            <person name="Morgenstern I."/>
            <person name="Morin E."/>
            <person name="Murat C."/>
            <person name="Nagy L.G."/>
            <person name="Nolan M."/>
            <person name="Ohm R.A."/>
            <person name="Patyshakuliyeva A."/>
            <person name="Rokas A."/>
            <person name="Ruiz-Duenas F.J."/>
            <person name="Sabat G."/>
            <person name="Salamov A."/>
            <person name="Samejima M."/>
            <person name="Schmutz J."/>
            <person name="Slot J.C."/>
            <person name="St John F."/>
            <person name="Stenlid J."/>
            <person name="Sun H."/>
            <person name="Sun S."/>
            <person name="Syed K."/>
            <person name="Tsang A."/>
            <person name="Wiebenga A."/>
            <person name="Young D."/>
            <person name="Pisabarro A."/>
            <person name="Eastwood D.C."/>
            <person name="Martin F."/>
            <person name="Cullen D."/>
            <person name="Grigoriev I.V."/>
            <person name="Hibbett D.S."/>
        </authorList>
    </citation>
    <scope>NUCLEOTIDE SEQUENCE [LARGE SCALE GENOMIC DNA]</scope>
    <source>
        <strain evidence="8">RWD-64-598 SS2</strain>
    </source>
</reference>
<evidence type="ECO:0000313" key="8">
    <source>
        <dbReference type="Proteomes" id="UP000053558"/>
    </source>
</evidence>
<dbReference type="InterPro" id="IPR005793">
    <property type="entry name" value="Formyl_trans_C"/>
</dbReference>
<dbReference type="RefSeq" id="XP_007771606.1">
    <property type="nucleotide sequence ID" value="XM_007773416.1"/>
</dbReference>
<dbReference type="GeneID" id="19200112"/>
<name>A0A5M3MH95_CONPW</name>
<dbReference type="SUPFAM" id="SSF50486">
    <property type="entry name" value="FMT C-terminal domain-like"/>
    <property type="match status" value="1"/>
</dbReference>
<dbReference type="PANTHER" id="PTHR11138:SF5">
    <property type="entry name" value="METHIONYL-TRNA FORMYLTRANSFERASE, MITOCHONDRIAL"/>
    <property type="match status" value="1"/>
</dbReference>
<dbReference type="GO" id="GO:0004479">
    <property type="term" value="F:methionyl-tRNA formyltransferase activity"/>
    <property type="evidence" value="ECO:0007669"/>
    <property type="project" value="UniProtKB-EC"/>
</dbReference>
<dbReference type="InterPro" id="IPR041711">
    <property type="entry name" value="Met-tRNA-FMT_N"/>
</dbReference>
<dbReference type="KEGG" id="cput:CONPUDRAFT_128282"/>
<protein>
    <recommendedName>
        <fullName evidence="2">methionyl-tRNA formyltransferase</fullName>
        <ecNumber evidence="2">2.1.2.9</ecNumber>
    </recommendedName>
</protein>
<keyword evidence="8" id="KW-1185">Reference proteome</keyword>
<accession>A0A5M3MH95</accession>
<dbReference type="InterPro" id="IPR002376">
    <property type="entry name" value="Formyl_transf_N"/>
</dbReference>
<dbReference type="SUPFAM" id="SSF53328">
    <property type="entry name" value="Formyltransferase"/>
    <property type="match status" value="1"/>
</dbReference>
<evidence type="ECO:0000259" key="5">
    <source>
        <dbReference type="Pfam" id="PF00551"/>
    </source>
</evidence>
<evidence type="ECO:0000313" key="7">
    <source>
        <dbReference type="EMBL" id="EIW78599.1"/>
    </source>
</evidence>
<evidence type="ECO:0000256" key="2">
    <source>
        <dbReference type="ARBA" id="ARBA00012261"/>
    </source>
</evidence>
<evidence type="ECO:0000256" key="1">
    <source>
        <dbReference type="ARBA" id="ARBA00010699"/>
    </source>
</evidence>
<evidence type="ECO:0000256" key="3">
    <source>
        <dbReference type="ARBA" id="ARBA00022679"/>
    </source>
</evidence>
<keyword evidence="4" id="KW-0648">Protein biosynthesis</keyword>
<evidence type="ECO:0000259" key="6">
    <source>
        <dbReference type="Pfam" id="PF02911"/>
    </source>
</evidence>
<sequence length="426" mass="46619">MLRSQHLHTPATSYTRRNVRPSFQRTFRFTDHVLPSPRCSSTSAPAHNTQPFDILFFGRDEFSCTVLSQLHAGPDVWEHISIVTNPDSKTGRRGSIVSVSPLKLLAESLSLPVHTIPHSKPAFRTWQLPPPFSKYHTLPSSDASSSSTPPTSPARHHLLITASFGRILPAPLLRAFAPGRALNVHPSLLPLYRGASPIQYTIMNGDTRGGVSIIDMMERKKGIDAGGIWAQEEMDVRPESTFPTLRDDLAERGGKLLVDVLRHMLAGTAKSTPQDPVTSASSPRAPSITAQDALVDFSLMSCDQIIRLDRGISHQKPLTVYTPSGLSLQLSGLCRHDSDRGILEISPLPGVAAYDPHSRSVLVRCADGAVLGIDMLQEQNRRAVPAKVWWNGVRGRETDFVDGSVRLSPAPTSRRDCSISYGQAKD</sequence>
<dbReference type="InterPro" id="IPR036477">
    <property type="entry name" value="Formyl_transf_N_sf"/>
</dbReference>
<feature type="domain" description="Formyl transferase N-terminal" evidence="5">
    <location>
        <begin position="56"/>
        <end position="261"/>
    </location>
</feature>
<dbReference type="CDD" id="cd08646">
    <property type="entry name" value="FMT_core_Met-tRNA-FMT_N"/>
    <property type="match status" value="1"/>
</dbReference>
<dbReference type="Pfam" id="PF02911">
    <property type="entry name" value="Formyl_trans_C"/>
    <property type="match status" value="1"/>
</dbReference>
<proteinExistence type="inferred from homology"/>
<gene>
    <name evidence="7" type="ORF">CONPUDRAFT_128282</name>
</gene>
<dbReference type="EMBL" id="JH711582">
    <property type="protein sequence ID" value="EIW78599.1"/>
    <property type="molecule type" value="Genomic_DNA"/>
</dbReference>
<dbReference type="OMA" id="QRINIHP"/>
<dbReference type="Gene3D" id="3.40.50.12230">
    <property type="match status" value="1"/>
</dbReference>
<dbReference type="PANTHER" id="PTHR11138">
    <property type="entry name" value="METHIONYL-TRNA FORMYLTRANSFERASE"/>
    <property type="match status" value="1"/>
</dbReference>
<dbReference type="InterPro" id="IPR011034">
    <property type="entry name" value="Formyl_transferase-like_C_sf"/>
</dbReference>
<comment type="similarity">
    <text evidence="1">Belongs to the Fmt family.</text>
</comment>
<organism evidence="7 8">
    <name type="scientific">Coniophora puteana (strain RWD-64-598)</name>
    <name type="common">Brown rot fungus</name>
    <dbReference type="NCBI Taxonomy" id="741705"/>
    <lineage>
        <taxon>Eukaryota</taxon>
        <taxon>Fungi</taxon>
        <taxon>Dikarya</taxon>
        <taxon>Basidiomycota</taxon>
        <taxon>Agaricomycotina</taxon>
        <taxon>Agaricomycetes</taxon>
        <taxon>Agaricomycetidae</taxon>
        <taxon>Boletales</taxon>
        <taxon>Coniophorineae</taxon>
        <taxon>Coniophoraceae</taxon>
        <taxon>Coniophora</taxon>
    </lineage>
</organism>
<dbReference type="Proteomes" id="UP000053558">
    <property type="component" value="Unassembled WGS sequence"/>
</dbReference>
<keyword evidence="3 7" id="KW-0808">Transferase</keyword>